<evidence type="ECO:0000313" key="2">
    <source>
        <dbReference type="Proteomes" id="UP001497516"/>
    </source>
</evidence>
<dbReference type="AlphaFoldDB" id="A0AAV2FH37"/>
<dbReference type="Proteomes" id="UP001497516">
    <property type="component" value="Chromosome 6"/>
</dbReference>
<evidence type="ECO:0000313" key="1">
    <source>
        <dbReference type="EMBL" id="CAL1396925.1"/>
    </source>
</evidence>
<sequence length="78" mass="9187">MEKQTTFPHRSILVTYYSAPLPLPRFHSWFRYFLSLNVMFAGVRETHHRSSIVPGAPNENWLATGMGSHRFPREREIQ</sequence>
<organism evidence="1 2">
    <name type="scientific">Linum trigynum</name>
    <dbReference type="NCBI Taxonomy" id="586398"/>
    <lineage>
        <taxon>Eukaryota</taxon>
        <taxon>Viridiplantae</taxon>
        <taxon>Streptophyta</taxon>
        <taxon>Embryophyta</taxon>
        <taxon>Tracheophyta</taxon>
        <taxon>Spermatophyta</taxon>
        <taxon>Magnoliopsida</taxon>
        <taxon>eudicotyledons</taxon>
        <taxon>Gunneridae</taxon>
        <taxon>Pentapetalae</taxon>
        <taxon>rosids</taxon>
        <taxon>fabids</taxon>
        <taxon>Malpighiales</taxon>
        <taxon>Linaceae</taxon>
        <taxon>Linum</taxon>
    </lineage>
</organism>
<name>A0AAV2FH37_9ROSI</name>
<reference evidence="1 2" key="1">
    <citation type="submission" date="2024-04" db="EMBL/GenBank/DDBJ databases">
        <authorList>
            <person name="Fracassetti M."/>
        </authorList>
    </citation>
    <scope>NUCLEOTIDE SEQUENCE [LARGE SCALE GENOMIC DNA]</scope>
</reference>
<accession>A0AAV2FH37</accession>
<proteinExistence type="predicted"/>
<dbReference type="EMBL" id="OZ034819">
    <property type="protein sequence ID" value="CAL1396925.1"/>
    <property type="molecule type" value="Genomic_DNA"/>
</dbReference>
<keyword evidence="2" id="KW-1185">Reference proteome</keyword>
<gene>
    <name evidence="1" type="ORF">LTRI10_LOCUS37261</name>
</gene>
<protein>
    <submittedName>
        <fullName evidence="1">Uncharacterized protein</fullName>
    </submittedName>
</protein>